<feature type="transmembrane region" description="Helical" evidence="6">
    <location>
        <begin position="463"/>
        <end position="484"/>
    </location>
</feature>
<dbReference type="EMBL" id="VUNQ01000010">
    <property type="protein sequence ID" value="MSU01044.1"/>
    <property type="molecule type" value="Genomic_DNA"/>
</dbReference>
<dbReference type="GO" id="GO:0005886">
    <property type="term" value="C:plasma membrane"/>
    <property type="evidence" value="ECO:0007669"/>
    <property type="project" value="UniProtKB-SubCell"/>
</dbReference>
<dbReference type="InterPro" id="IPR002797">
    <property type="entry name" value="Polysacc_synth"/>
</dbReference>
<gene>
    <name evidence="7" type="ORF">FYJ83_06135</name>
</gene>
<accession>A0A6N7XWV9</accession>
<evidence type="ECO:0000256" key="6">
    <source>
        <dbReference type="SAM" id="Phobius"/>
    </source>
</evidence>
<organism evidence="7 8">
    <name type="scientific">Tissierella pigra</name>
    <dbReference type="NCBI Taxonomy" id="2607614"/>
    <lineage>
        <taxon>Bacteria</taxon>
        <taxon>Bacillati</taxon>
        <taxon>Bacillota</taxon>
        <taxon>Tissierellia</taxon>
        <taxon>Tissierellales</taxon>
        <taxon>Tissierellaceae</taxon>
        <taxon>Tissierella</taxon>
    </lineage>
</organism>
<evidence type="ECO:0000256" key="5">
    <source>
        <dbReference type="ARBA" id="ARBA00023136"/>
    </source>
</evidence>
<feature type="transmembrane region" description="Helical" evidence="6">
    <location>
        <begin position="230"/>
        <end position="252"/>
    </location>
</feature>
<feature type="transmembrane region" description="Helical" evidence="6">
    <location>
        <begin position="48"/>
        <end position="67"/>
    </location>
</feature>
<keyword evidence="8" id="KW-1185">Reference proteome</keyword>
<evidence type="ECO:0000256" key="1">
    <source>
        <dbReference type="ARBA" id="ARBA00004651"/>
    </source>
</evidence>
<name>A0A6N7XWV9_9FIRM</name>
<feature type="transmembrane region" description="Helical" evidence="6">
    <location>
        <begin position="395"/>
        <end position="415"/>
    </location>
</feature>
<feature type="transmembrane region" description="Helical" evidence="6">
    <location>
        <begin position="421"/>
        <end position="443"/>
    </location>
</feature>
<proteinExistence type="predicted"/>
<comment type="subcellular location">
    <subcellularLocation>
        <location evidence="1">Cell membrane</location>
        <topology evidence="1">Multi-pass membrane protein</topology>
    </subcellularLocation>
</comment>
<evidence type="ECO:0000256" key="3">
    <source>
        <dbReference type="ARBA" id="ARBA00022692"/>
    </source>
</evidence>
<dbReference type="AlphaFoldDB" id="A0A6N7XWV9"/>
<evidence type="ECO:0000313" key="8">
    <source>
        <dbReference type="Proteomes" id="UP000469523"/>
    </source>
</evidence>
<sequence length="535" mass="57548">MTKKNNFLKGAVILSIAGIIVKILGAVYRIPLSNIIQSEGMGYYSTAYPLYSLLLSISTAGFPVAIAKLVSEKRAVKDFKSAERVFKVALTGLSIGGLLTSLFLFFTAGSMVEKMGNSNAYYALIALVPALFVVPIMAVFRGYFQGRQLMTPTALSQIMEQLFRVGSGLLLTYFLLDKGIPMAAGGASLGGSIGAIMGTLTMIFIYFYGRKEAKKELENSIYTEEYKIGTIIKDLLIIAIPITLGSAIVPIMDTIDVAVVLKRLQSIGYLESEANGLYGNLKGMAQTVINLPQVFSLAISMSLVPVISDANARRKKKEIEAISASGIRMTLLIGLPCAFGLFVLARPIIGLLYYKNDLETIINIGNLLSILSFGVIFLTLVQTLSAILQGLGKPIVPAINLFIGAIIKVILSYTLTAVPSINIYGAAISTVVAFGIAAILDLISVRTLAKVKLSFKDIFIKPFISSLSMAIAAFLSYLFLMDIIGEKLATIVAVLVGVLVYGVFLIITGAITEDDFNLLPNGVKIGKKLSKFKLF</sequence>
<feature type="transmembrane region" description="Helical" evidence="6">
    <location>
        <begin position="490"/>
        <end position="511"/>
    </location>
</feature>
<dbReference type="CDD" id="cd13124">
    <property type="entry name" value="MATE_SpoVB_like"/>
    <property type="match status" value="1"/>
</dbReference>
<evidence type="ECO:0000313" key="7">
    <source>
        <dbReference type="EMBL" id="MSU01044.1"/>
    </source>
</evidence>
<keyword evidence="5 6" id="KW-0472">Membrane</keyword>
<dbReference type="PANTHER" id="PTHR30250">
    <property type="entry name" value="PST FAMILY PREDICTED COLANIC ACID TRANSPORTER"/>
    <property type="match status" value="1"/>
</dbReference>
<keyword evidence="3 6" id="KW-0812">Transmembrane</keyword>
<dbReference type="Pfam" id="PF01943">
    <property type="entry name" value="Polysacc_synt"/>
    <property type="match status" value="1"/>
</dbReference>
<protein>
    <submittedName>
        <fullName evidence="7">Polysaccharide biosynthesis protein</fullName>
    </submittedName>
</protein>
<dbReference type="Proteomes" id="UP000469523">
    <property type="component" value="Unassembled WGS sequence"/>
</dbReference>
<feature type="transmembrane region" description="Helical" evidence="6">
    <location>
        <begin position="329"/>
        <end position="354"/>
    </location>
</feature>
<evidence type="ECO:0000256" key="4">
    <source>
        <dbReference type="ARBA" id="ARBA00022989"/>
    </source>
</evidence>
<feature type="transmembrane region" description="Helical" evidence="6">
    <location>
        <begin position="120"/>
        <end position="140"/>
    </location>
</feature>
<feature type="transmembrane region" description="Helical" evidence="6">
    <location>
        <begin position="7"/>
        <end position="28"/>
    </location>
</feature>
<feature type="transmembrane region" description="Helical" evidence="6">
    <location>
        <begin position="188"/>
        <end position="209"/>
    </location>
</feature>
<comment type="caution">
    <text evidence="7">The sequence shown here is derived from an EMBL/GenBank/DDBJ whole genome shotgun (WGS) entry which is preliminary data.</text>
</comment>
<reference evidence="7 8" key="1">
    <citation type="submission" date="2019-09" db="EMBL/GenBank/DDBJ databases">
        <title>In-depth cultivation of the pig gut microbiome towards novel bacterial diversity and tailored functional studies.</title>
        <authorList>
            <person name="Wylensek D."/>
            <person name="Hitch T.C.A."/>
            <person name="Clavel T."/>
        </authorList>
    </citation>
    <scope>NUCLEOTIDE SEQUENCE [LARGE SCALE GENOMIC DNA]</scope>
    <source>
        <strain evidence="7 8">WCA3-693-APC-4?</strain>
    </source>
</reference>
<dbReference type="RefSeq" id="WP_154439463.1">
    <property type="nucleotide sequence ID" value="NZ_JAHLPJ010000001.1"/>
</dbReference>
<keyword evidence="4 6" id="KW-1133">Transmembrane helix</keyword>
<dbReference type="InterPro" id="IPR024923">
    <property type="entry name" value="PG_synth_SpoVB"/>
</dbReference>
<dbReference type="InterPro" id="IPR050833">
    <property type="entry name" value="Poly_Biosynth_Transport"/>
</dbReference>
<evidence type="ECO:0000256" key="2">
    <source>
        <dbReference type="ARBA" id="ARBA00022475"/>
    </source>
</evidence>
<feature type="transmembrane region" description="Helical" evidence="6">
    <location>
        <begin position="366"/>
        <end position="388"/>
    </location>
</feature>
<keyword evidence="2" id="KW-1003">Cell membrane</keyword>
<dbReference type="PANTHER" id="PTHR30250:SF21">
    <property type="entry name" value="LIPID II FLIPPASE MURJ"/>
    <property type="match status" value="1"/>
</dbReference>
<dbReference type="PIRSF" id="PIRSF038958">
    <property type="entry name" value="PG_synth_SpoVB"/>
    <property type="match status" value="1"/>
</dbReference>
<feature type="transmembrane region" description="Helical" evidence="6">
    <location>
        <begin position="161"/>
        <end position="176"/>
    </location>
</feature>
<feature type="transmembrane region" description="Helical" evidence="6">
    <location>
        <begin position="88"/>
        <end position="108"/>
    </location>
</feature>